<dbReference type="EMBL" id="MT740730">
    <property type="protein sequence ID" value="QMV32677.1"/>
    <property type="molecule type" value="Genomic_DNA"/>
</dbReference>
<name>A0A7G5B8Q4_9CAUD</name>
<dbReference type="Proteomes" id="UP000515365">
    <property type="component" value="Segment"/>
</dbReference>
<protein>
    <submittedName>
        <fullName evidence="1">Uncharacterized protein</fullName>
    </submittedName>
</protein>
<accession>A0A7G5B8Q4</accession>
<proteinExistence type="predicted"/>
<gene>
    <name evidence="1" type="ORF">B2_00043</name>
</gene>
<organism evidence="1 2">
    <name type="scientific">Ralstonia phage Cimandef</name>
    <dbReference type="NCBI Taxonomy" id="2759720"/>
    <lineage>
        <taxon>Viruses</taxon>
        <taxon>Duplodnaviria</taxon>
        <taxon>Heunggongvirae</taxon>
        <taxon>Uroviricota</taxon>
        <taxon>Caudoviricetes</taxon>
        <taxon>Cimandefvirus</taxon>
        <taxon>Cimandefvirus cimandef</taxon>
    </lineage>
</organism>
<reference evidence="1" key="1">
    <citation type="submission" date="2020-07" db="EMBL/GenBank/DDBJ databases">
        <title>Ralstonia phages.</title>
        <authorList>
            <person name="Trotereau A."/>
            <person name="Boyer C."/>
            <person name="Torres-Barcelo C."/>
        </authorList>
    </citation>
    <scope>NUCLEOTIDE SEQUENCE [LARGE SCALE GENOMIC DNA]</scope>
</reference>
<evidence type="ECO:0000313" key="1">
    <source>
        <dbReference type="EMBL" id="QMV32677.1"/>
    </source>
</evidence>
<evidence type="ECO:0000313" key="2">
    <source>
        <dbReference type="Proteomes" id="UP000515365"/>
    </source>
</evidence>
<keyword evidence="2" id="KW-1185">Reference proteome</keyword>
<sequence length="125" mass="14424">MMHDRCRNPNDERYAEYGGRGIHVCERWASFENFLADMGERPAGTSIERDDTNGNYEPGNCRWATAIEQTRNRRVSILVDWWGERLTLKEACRIVGEDYQRARRRVKVNGWSPVNALAGELIAHG</sequence>